<keyword evidence="2" id="KW-0902">Two-component regulatory system</keyword>
<evidence type="ECO:0000259" key="6">
    <source>
        <dbReference type="PROSITE" id="PS50110"/>
    </source>
</evidence>
<reference evidence="8 9" key="1">
    <citation type="submission" date="2024-07" db="EMBL/GenBank/DDBJ databases">
        <title>Uliginosibacterium paludis KCTC:42655.</title>
        <authorList>
            <person name="Kim M.K."/>
        </authorList>
    </citation>
    <scope>NUCLEOTIDE SEQUENCE [LARGE SCALE GENOMIC DNA]</scope>
    <source>
        <strain evidence="8 9">KCTC 42655</strain>
    </source>
</reference>
<evidence type="ECO:0000256" key="5">
    <source>
        <dbReference type="PROSITE-ProRule" id="PRU01091"/>
    </source>
</evidence>
<organism evidence="8 9">
    <name type="scientific">Uliginosibacterium paludis</name>
    <dbReference type="NCBI Taxonomy" id="1615952"/>
    <lineage>
        <taxon>Bacteria</taxon>
        <taxon>Pseudomonadati</taxon>
        <taxon>Pseudomonadota</taxon>
        <taxon>Betaproteobacteria</taxon>
        <taxon>Rhodocyclales</taxon>
        <taxon>Zoogloeaceae</taxon>
        <taxon>Uliginosibacterium</taxon>
    </lineage>
</organism>
<keyword evidence="3 5" id="KW-0238">DNA-binding</keyword>
<evidence type="ECO:0000256" key="1">
    <source>
        <dbReference type="ARBA" id="ARBA00022553"/>
    </source>
</evidence>
<dbReference type="Gene3D" id="6.10.250.690">
    <property type="match status" value="1"/>
</dbReference>
<dbReference type="EMBL" id="JBEWLZ010000008">
    <property type="protein sequence ID" value="MET1490891.1"/>
    <property type="molecule type" value="Genomic_DNA"/>
</dbReference>
<evidence type="ECO:0000256" key="2">
    <source>
        <dbReference type="ARBA" id="ARBA00023012"/>
    </source>
</evidence>
<dbReference type="InterPro" id="IPR036388">
    <property type="entry name" value="WH-like_DNA-bd_sf"/>
</dbReference>
<protein>
    <submittedName>
        <fullName evidence="8">Response regulator transcription factor</fullName>
    </submittedName>
</protein>
<dbReference type="InterPro" id="IPR039420">
    <property type="entry name" value="WalR-like"/>
</dbReference>
<dbReference type="InterPro" id="IPR016032">
    <property type="entry name" value="Sig_transdc_resp-reg_C-effctor"/>
</dbReference>
<dbReference type="CDD" id="cd00383">
    <property type="entry name" value="trans_reg_C"/>
    <property type="match status" value="1"/>
</dbReference>
<dbReference type="Gene3D" id="3.40.50.2300">
    <property type="match status" value="1"/>
</dbReference>
<feature type="modified residue" description="4-aspartylphosphate" evidence="4">
    <location>
        <position position="51"/>
    </location>
</feature>
<evidence type="ECO:0000313" key="9">
    <source>
        <dbReference type="Proteomes" id="UP001548590"/>
    </source>
</evidence>
<comment type="caution">
    <text evidence="8">The sequence shown here is derived from an EMBL/GenBank/DDBJ whole genome shotgun (WGS) entry which is preliminary data.</text>
</comment>
<dbReference type="InterPro" id="IPR001867">
    <property type="entry name" value="OmpR/PhoB-type_DNA-bd"/>
</dbReference>
<evidence type="ECO:0000259" key="7">
    <source>
        <dbReference type="PROSITE" id="PS51755"/>
    </source>
</evidence>
<proteinExistence type="predicted"/>
<dbReference type="SUPFAM" id="SSF52172">
    <property type="entry name" value="CheY-like"/>
    <property type="match status" value="1"/>
</dbReference>
<sequence>MRIVVLEDNLTQSTLVSALLRKAGHDVHEFTLTRDLQRFCVRESVDLYLLDWMMPDISGKDFLHWLRKERKDFTPAIFITARDTEDDIVEGLSAGADDFMIKPISQRVLMSRIDAVLRRTKPREPGEVLSLPPYRIDTALKSIRLQEEEIELTEKEFDLALFMFRNLGRLLSRGHLLEAVWGRNPAVATRTVDTHVSRVRGKLQLRPENGYRLVPTYNFGYRLERVESEDGESRPPASEAA</sequence>
<feature type="domain" description="Response regulatory" evidence="6">
    <location>
        <begin position="2"/>
        <end position="117"/>
    </location>
</feature>
<dbReference type="Proteomes" id="UP001548590">
    <property type="component" value="Unassembled WGS sequence"/>
</dbReference>
<accession>A0ABV2CSK0</accession>
<feature type="DNA-binding region" description="OmpR/PhoB-type" evidence="5">
    <location>
        <begin position="126"/>
        <end position="225"/>
    </location>
</feature>
<dbReference type="PANTHER" id="PTHR48111:SF40">
    <property type="entry name" value="PHOSPHATE REGULON TRANSCRIPTIONAL REGULATORY PROTEIN PHOB"/>
    <property type="match status" value="1"/>
</dbReference>
<dbReference type="RefSeq" id="WP_345924847.1">
    <property type="nucleotide sequence ID" value="NZ_JBDIVF010000002.1"/>
</dbReference>
<evidence type="ECO:0000313" key="8">
    <source>
        <dbReference type="EMBL" id="MET1490891.1"/>
    </source>
</evidence>
<dbReference type="SMART" id="SM00448">
    <property type="entry name" value="REC"/>
    <property type="match status" value="1"/>
</dbReference>
<dbReference type="PROSITE" id="PS50110">
    <property type="entry name" value="RESPONSE_REGULATORY"/>
    <property type="match status" value="1"/>
</dbReference>
<evidence type="ECO:0000256" key="3">
    <source>
        <dbReference type="ARBA" id="ARBA00023125"/>
    </source>
</evidence>
<dbReference type="InterPro" id="IPR001789">
    <property type="entry name" value="Sig_transdc_resp-reg_receiver"/>
</dbReference>
<dbReference type="PANTHER" id="PTHR48111">
    <property type="entry name" value="REGULATOR OF RPOS"/>
    <property type="match status" value="1"/>
</dbReference>
<name>A0ABV2CSK0_9RHOO</name>
<keyword evidence="9" id="KW-1185">Reference proteome</keyword>
<dbReference type="Pfam" id="PF00072">
    <property type="entry name" value="Response_reg"/>
    <property type="match status" value="1"/>
</dbReference>
<dbReference type="InterPro" id="IPR011006">
    <property type="entry name" value="CheY-like_superfamily"/>
</dbReference>
<dbReference type="Gene3D" id="1.10.10.10">
    <property type="entry name" value="Winged helix-like DNA-binding domain superfamily/Winged helix DNA-binding domain"/>
    <property type="match status" value="1"/>
</dbReference>
<evidence type="ECO:0000256" key="4">
    <source>
        <dbReference type="PROSITE-ProRule" id="PRU00169"/>
    </source>
</evidence>
<feature type="domain" description="OmpR/PhoB-type" evidence="7">
    <location>
        <begin position="126"/>
        <end position="225"/>
    </location>
</feature>
<dbReference type="Pfam" id="PF00486">
    <property type="entry name" value="Trans_reg_C"/>
    <property type="match status" value="1"/>
</dbReference>
<dbReference type="SUPFAM" id="SSF46894">
    <property type="entry name" value="C-terminal effector domain of the bipartite response regulators"/>
    <property type="match status" value="1"/>
</dbReference>
<gene>
    <name evidence="8" type="ORF">ABVT11_13720</name>
</gene>
<dbReference type="PROSITE" id="PS51755">
    <property type="entry name" value="OMPR_PHOB"/>
    <property type="match status" value="1"/>
</dbReference>
<keyword evidence="1 4" id="KW-0597">Phosphoprotein</keyword>
<dbReference type="SMART" id="SM00862">
    <property type="entry name" value="Trans_reg_C"/>
    <property type="match status" value="1"/>
</dbReference>